<keyword evidence="7" id="KW-0234">DNA repair</keyword>
<reference evidence="12" key="1">
    <citation type="submission" date="2024-01" db="EMBL/GenBank/DDBJ databases">
        <authorList>
            <person name="Webb A."/>
        </authorList>
    </citation>
    <scope>NUCLEOTIDE SEQUENCE</scope>
    <source>
        <strain evidence="12">Pm1</strain>
    </source>
</reference>
<keyword evidence="5" id="KW-0378">Hydrolase</keyword>
<dbReference type="GO" id="GO:0017005">
    <property type="term" value="F:3'-tyrosyl-DNA phosphodiesterase activity"/>
    <property type="evidence" value="ECO:0007669"/>
    <property type="project" value="TreeGrafter"/>
</dbReference>
<evidence type="ECO:0000256" key="10">
    <source>
        <dbReference type="PIRSR" id="PIRSR610347-2"/>
    </source>
</evidence>
<evidence type="ECO:0000256" key="3">
    <source>
        <dbReference type="ARBA" id="ARBA00022722"/>
    </source>
</evidence>
<dbReference type="CDD" id="cd09123">
    <property type="entry name" value="PLDc_Tdp1_2"/>
    <property type="match status" value="1"/>
</dbReference>
<evidence type="ECO:0000256" key="9">
    <source>
        <dbReference type="PIRSR" id="PIRSR610347-1"/>
    </source>
</evidence>
<dbReference type="SUPFAM" id="SSF56024">
    <property type="entry name" value="Phospholipase D/nuclease"/>
    <property type="match status" value="2"/>
</dbReference>
<accession>A0AAV1T7T0</accession>
<dbReference type="CDD" id="cd09122">
    <property type="entry name" value="PLDc_Tdp1_1"/>
    <property type="match status" value="1"/>
</dbReference>
<feature type="binding site" evidence="10">
    <location>
        <position position="129"/>
    </location>
    <ligand>
        <name>substrate</name>
    </ligand>
</feature>
<keyword evidence="6" id="KW-0269">Exonuclease</keyword>
<feature type="binding site" evidence="10">
    <location>
        <position position="360"/>
    </location>
    <ligand>
        <name>substrate</name>
    </ligand>
</feature>
<evidence type="ECO:0000256" key="2">
    <source>
        <dbReference type="ARBA" id="ARBA00010205"/>
    </source>
</evidence>
<dbReference type="GO" id="GO:0003697">
    <property type="term" value="F:single-stranded DNA binding"/>
    <property type="evidence" value="ECO:0007669"/>
    <property type="project" value="TreeGrafter"/>
</dbReference>
<dbReference type="GO" id="GO:0003690">
    <property type="term" value="F:double-stranded DNA binding"/>
    <property type="evidence" value="ECO:0007669"/>
    <property type="project" value="TreeGrafter"/>
</dbReference>
<keyword evidence="8" id="KW-0539">Nucleus</keyword>
<sequence length="491" mass="55819">MVDKARELKRQKRVTTDELCTDAVPSTREDWGPLGFYLTQLKPALATHNVHTKSLQDLLEGPFSQCLLTNYMFDLPWLFTECPRLRQVPVLLVHGERDRNGMMKECRKYANVTPVAPPLPIPYGTHHAKMLITLYSEKVRVAIFTANFLSNDWHSKTQGVWYQDFGLKVLCDCNDEDQEDKAAAKNIGGVDFEDDLVRYLSSLGEHVRRFCKELQRFDFSTATVALVPSVPGVHKGNDMEKYGHLRVRNLLKMCKIPRTDNPLICQFSSLGSIDEKWLFGEFAASFLPGKKNVSPTSMPVQALHIIWPSVKDVQNSLEGWNAGRSIPCALKNMKPFLHKYLRKWAPPPALHRQNAMPHIKSYVRFNPSKEESGELDWAILTSSNLSKAAWGTLQKNNSQFMIRSYELGVMFLPPVLARQNRDGALPRLVTIGSKAAERSSAVTSRNSSTELLLTLPYDFPLISYDPKNDEPWVWDLARESPDIFGNIYMPH</sequence>
<evidence type="ECO:0000256" key="8">
    <source>
        <dbReference type="ARBA" id="ARBA00023242"/>
    </source>
</evidence>
<dbReference type="InterPro" id="IPR010347">
    <property type="entry name" value="Tdp1"/>
</dbReference>
<evidence type="ECO:0000256" key="6">
    <source>
        <dbReference type="ARBA" id="ARBA00022839"/>
    </source>
</evidence>
<dbReference type="Gene3D" id="3.30.870.10">
    <property type="entry name" value="Endonuclease Chain A"/>
    <property type="match status" value="2"/>
</dbReference>
<dbReference type="PANTHER" id="PTHR12415:SF0">
    <property type="entry name" value="TYROSYL-DNA PHOSPHODIESTERASE 1"/>
    <property type="match status" value="1"/>
</dbReference>
<dbReference type="EMBL" id="CAKLBY020000024">
    <property type="protein sequence ID" value="CAK7901623.1"/>
    <property type="molecule type" value="Genomic_DNA"/>
</dbReference>
<evidence type="ECO:0000256" key="11">
    <source>
        <dbReference type="PIRSR" id="PIRSR610347-3"/>
    </source>
</evidence>
<comment type="subcellular location">
    <subcellularLocation>
        <location evidence="1">Nucleus</location>
    </subcellularLocation>
</comment>
<evidence type="ECO:0000256" key="1">
    <source>
        <dbReference type="ARBA" id="ARBA00004123"/>
    </source>
</evidence>
<keyword evidence="3" id="KW-0540">Nuclease</keyword>
<feature type="site" description="Interaction with DNA" evidence="11">
    <location>
        <position position="386"/>
    </location>
</feature>
<dbReference type="AlphaFoldDB" id="A0AAV1T7T0"/>
<evidence type="ECO:0000256" key="5">
    <source>
        <dbReference type="ARBA" id="ARBA00022801"/>
    </source>
</evidence>
<dbReference type="PANTHER" id="PTHR12415">
    <property type="entry name" value="TYROSYL-DNA PHOSPHODIESTERASE 1"/>
    <property type="match status" value="1"/>
</dbReference>
<feature type="active site" description="Nucleophile" evidence="9">
    <location>
        <position position="127"/>
    </location>
</feature>
<evidence type="ECO:0000256" key="4">
    <source>
        <dbReference type="ARBA" id="ARBA00022763"/>
    </source>
</evidence>
<dbReference type="GO" id="GO:0005634">
    <property type="term" value="C:nucleus"/>
    <property type="evidence" value="ECO:0007669"/>
    <property type="project" value="UniProtKB-SubCell"/>
</dbReference>
<comment type="similarity">
    <text evidence="2">Belongs to the tyrosyl-DNA phosphodiesterase family.</text>
</comment>
<proteinExistence type="inferred from homology"/>
<dbReference type="Proteomes" id="UP001162060">
    <property type="component" value="Unassembled WGS sequence"/>
</dbReference>
<name>A0AAV1T7T0_9STRA</name>
<protein>
    <recommendedName>
        <fullName evidence="14">Tyrosyl-DNA phosphodiesterase 1</fullName>
    </recommendedName>
</protein>
<organism evidence="12 13">
    <name type="scientific">Peronospora matthiolae</name>
    <dbReference type="NCBI Taxonomy" id="2874970"/>
    <lineage>
        <taxon>Eukaryota</taxon>
        <taxon>Sar</taxon>
        <taxon>Stramenopiles</taxon>
        <taxon>Oomycota</taxon>
        <taxon>Peronosporomycetes</taxon>
        <taxon>Peronosporales</taxon>
        <taxon>Peronosporaceae</taxon>
        <taxon>Peronospora</taxon>
    </lineage>
</organism>
<feature type="active site" description="Proton donor/acceptor" evidence="9">
    <location>
        <position position="358"/>
    </location>
</feature>
<keyword evidence="4" id="KW-0227">DNA damage</keyword>
<evidence type="ECO:0008006" key="14">
    <source>
        <dbReference type="Google" id="ProtNLM"/>
    </source>
</evidence>
<evidence type="ECO:0000313" key="12">
    <source>
        <dbReference type="EMBL" id="CAK7901623.1"/>
    </source>
</evidence>
<gene>
    <name evidence="12" type="ORF">PM001_LOCUS2308</name>
</gene>
<dbReference type="GO" id="GO:0004527">
    <property type="term" value="F:exonuclease activity"/>
    <property type="evidence" value="ECO:0007669"/>
    <property type="project" value="UniProtKB-KW"/>
</dbReference>
<evidence type="ECO:0000256" key="7">
    <source>
        <dbReference type="ARBA" id="ARBA00023204"/>
    </source>
</evidence>
<comment type="caution">
    <text evidence="12">The sequence shown here is derived from an EMBL/GenBank/DDBJ whole genome shotgun (WGS) entry which is preliminary data.</text>
</comment>
<dbReference type="GO" id="GO:0006281">
    <property type="term" value="P:DNA repair"/>
    <property type="evidence" value="ECO:0007669"/>
    <property type="project" value="UniProtKB-KW"/>
</dbReference>
<evidence type="ECO:0000313" key="13">
    <source>
        <dbReference type="Proteomes" id="UP001162060"/>
    </source>
</evidence>
<dbReference type="Pfam" id="PF06087">
    <property type="entry name" value="Tyr-DNA_phospho"/>
    <property type="match status" value="1"/>
</dbReference>